<dbReference type="InterPro" id="IPR043137">
    <property type="entry name" value="GGT_ssub_C"/>
</dbReference>
<gene>
    <name evidence="1" type="ORF">AOC36_01235</name>
</gene>
<name>A0A0X8GYB3_9FIRM</name>
<dbReference type="STRING" id="1514105.AOC36_01235"/>
<dbReference type="RefSeq" id="WP_067630272.1">
    <property type="nucleotide sequence ID" value="NZ_CP013213.1"/>
</dbReference>
<sequence>MLKFNPYVHYYTSQRNLVYGANGMVGSSNPYAAQAGLEILKKGGNAIDAAIATAATLTVCEPSGNGIGGDAFAIISYQGKLYGLNGSGFAPELINADELRKKGDTIDLFGVTPVTVPGIPKSWAALSKKFGKLPLIDVLEPAIFLAENGYAVAPTVGRLFKRYAKTYGDQLKNHPELKTWFDTFKIHEGIPQVGDKIVLKDHAKTLRLIGETNSDAFYKGEIADAIDAFMKDYNGYLRKSDLEKFDVEFVQPLSTNYRGYDVWQLPPNTQGPVVLEALNILENFELSNGKDVDSYHKIIESIKLAFSDGLQYIGDPKFTHVNLDMLLSKEYAKKRAAVIDLNEACMPTFDEAPGGGTVYLATADNEGNMVSYIQSCYTGFGSGCFVPGYGVALHNRGAQFNLKKGHANELAPFKRPYHTIIPGFLSQDDVHLGPFGIMGGPLQPQAHVQAVTNLIDFHLNPQDALDAPRWQWLKDKTIEVEPDFPKSIALGLLNLGHNVIYANESLMYGRGQIIIKQKNGVYVGGTESRADGTLAAY</sequence>
<keyword evidence="2" id="KW-1185">Reference proteome</keyword>
<dbReference type="Gene3D" id="3.60.20.40">
    <property type="match status" value="1"/>
</dbReference>
<dbReference type="PRINTS" id="PR01210">
    <property type="entry name" value="GGTRANSPTASE"/>
</dbReference>
<reference evidence="1 2" key="1">
    <citation type="submission" date="2015-10" db="EMBL/GenBank/DDBJ databases">
        <title>Erysipelothrix larvae sp. LV19 isolated from the larval gut of the rhinoceros beetle, Trypoxylus dichotomus.</title>
        <authorList>
            <person name="Lim S."/>
            <person name="Kim B.-C."/>
        </authorList>
    </citation>
    <scope>NUCLEOTIDE SEQUENCE [LARGE SCALE GENOMIC DNA]</scope>
    <source>
        <strain evidence="1 2">LV19</strain>
    </source>
</reference>
<evidence type="ECO:0000313" key="1">
    <source>
        <dbReference type="EMBL" id="AMC92662.1"/>
    </source>
</evidence>
<keyword evidence="1" id="KW-0808">Transferase</keyword>
<proteinExistence type="predicted"/>
<dbReference type="InterPro" id="IPR029055">
    <property type="entry name" value="Ntn_hydrolases_N"/>
</dbReference>
<dbReference type="KEGG" id="erl:AOC36_01235"/>
<organism evidence="1 2">
    <name type="scientific">Erysipelothrix larvae</name>
    <dbReference type="NCBI Taxonomy" id="1514105"/>
    <lineage>
        <taxon>Bacteria</taxon>
        <taxon>Bacillati</taxon>
        <taxon>Bacillota</taxon>
        <taxon>Erysipelotrichia</taxon>
        <taxon>Erysipelotrichales</taxon>
        <taxon>Erysipelotrichaceae</taxon>
        <taxon>Erysipelothrix</taxon>
    </lineage>
</organism>
<evidence type="ECO:0000313" key="2">
    <source>
        <dbReference type="Proteomes" id="UP000063781"/>
    </source>
</evidence>
<dbReference type="InterPro" id="IPR052896">
    <property type="entry name" value="GGT-like_enzyme"/>
</dbReference>
<dbReference type="Pfam" id="PF01019">
    <property type="entry name" value="G_glu_transpept"/>
    <property type="match status" value="1"/>
</dbReference>
<dbReference type="OrthoDB" id="9781342at2"/>
<dbReference type="SUPFAM" id="SSF56235">
    <property type="entry name" value="N-terminal nucleophile aminohydrolases (Ntn hydrolases)"/>
    <property type="match status" value="1"/>
</dbReference>
<accession>A0A0X8GYB3</accession>
<dbReference type="EMBL" id="CP013213">
    <property type="protein sequence ID" value="AMC92662.1"/>
    <property type="molecule type" value="Genomic_DNA"/>
</dbReference>
<protein>
    <submittedName>
        <fullName evidence="1">Gamma-glutamyltransferase</fullName>
    </submittedName>
</protein>
<dbReference type="PANTHER" id="PTHR43881:SF1">
    <property type="entry name" value="GAMMA-GLUTAMYLTRANSPEPTIDASE (AFU_ORTHOLOGUE AFUA_4G13580)"/>
    <property type="match status" value="1"/>
</dbReference>
<dbReference type="Proteomes" id="UP000063781">
    <property type="component" value="Chromosome"/>
</dbReference>
<dbReference type="Gene3D" id="1.10.246.230">
    <property type="match status" value="1"/>
</dbReference>
<dbReference type="PANTHER" id="PTHR43881">
    <property type="entry name" value="GAMMA-GLUTAMYLTRANSPEPTIDASE (AFU_ORTHOLOGUE AFUA_4G13580)"/>
    <property type="match status" value="1"/>
</dbReference>
<dbReference type="GO" id="GO:0016740">
    <property type="term" value="F:transferase activity"/>
    <property type="evidence" value="ECO:0007669"/>
    <property type="project" value="UniProtKB-KW"/>
</dbReference>
<dbReference type="AlphaFoldDB" id="A0A0X8GYB3"/>